<proteinExistence type="predicted"/>
<organism evidence="1">
    <name type="scientific">Arundo donax</name>
    <name type="common">Giant reed</name>
    <name type="synonym">Donax arundinaceus</name>
    <dbReference type="NCBI Taxonomy" id="35708"/>
    <lineage>
        <taxon>Eukaryota</taxon>
        <taxon>Viridiplantae</taxon>
        <taxon>Streptophyta</taxon>
        <taxon>Embryophyta</taxon>
        <taxon>Tracheophyta</taxon>
        <taxon>Spermatophyta</taxon>
        <taxon>Magnoliopsida</taxon>
        <taxon>Liliopsida</taxon>
        <taxon>Poales</taxon>
        <taxon>Poaceae</taxon>
        <taxon>PACMAD clade</taxon>
        <taxon>Arundinoideae</taxon>
        <taxon>Arundineae</taxon>
        <taxon>Arundo</taxon>
    </lineage>
</organism>
<reference evidence="1" key="1">
    <citation type="submission" date="2014-09" db="EMBL/GenBank/DDBJ databases">
        <authorList>
            <person name="Magalhaes I.L.F."/>
            <person name="Oliveira U."/>
            <person name="Santos F.R."/>
            <person name="Vidigal T.H.D.A."/>
            <person name="Brescovit A.D."/>
            <person name="Santos A.J."/>
        </authorList>
    </citation>
    <scope>NUCLEOTIDE SEQUENCE</scope>
    <source>
        <tissue evidence="1">Shoot tissue taken approximately 20 cm above the soil surface</tissue>
    </source>
</reference>
<reference evidence="1" key="2">
    <citation type="journal article" date="2015" name="Data Brief">
        <title>Shoot transcriptome of the giant reed, Arundo donax.</title>
        <authorList>
            <person name="Barrero R.A."/>
            <person name="Guerrero F.D."/>
            <person name="Moolhuijzen P."/>
            <person name="Goolsby J.A."/>
            <person name="Tidwell J."/>
            <person name="Bellgard S.E."/>
            <person name="Bellgard M.I."/>
        </authorList>
    </citation>
    <scope>NUCLEOTIDE SEQUENCE</scope>
    <source>
        <tissue evidence="1">Shoot tissue taken approximately 20 cm above the soil surface</tissue>
    </source>
</reference>
<name>A0A0A9BNX4_ARUDO</name>
<sequence>MADDQLPISTAPPSSMQAVVAAAAREADGERCMGYMAAASRQCWG</sequence>
<evidence type="ECO:0000313" key="1">
    <source>
        <dbReference type="EMBL" id="JAD65594.1"/>
    </source>
</evidence>
<dbReference type="EMBL" id="GBRH01232301">
    <property type="protein sequence ID" value="JAD65594.1"/>
    <property type="molecule type" value="Transcribed_RNA"/>
</dbReference>
<protein>
    <submittedName>
        <fullName evidence="1">Uncharacterized protein</fullName>
    </submittedName>
</protein>
<dbReference type="AlphaFoldDB" id="A0A0A9BNX4"/>
<accession>A0A0A9BNX4</accession>